<dbReference type="Pfam" id="PF04699">
    <property type="entry name" value="P16-Arc"/>
    <property type="match status" value="1"/>
</dbReference>
<dbReference type="GO" id="GO:0005885">
    <property type="term" value="C:Arp2/3 protein complex"/>
    <property type="evidence" value="ECO:0007669"/>
    <property type="project" value="InterPro"/>
</dbReference>
<reference evidence="8" key="1">
    <citation type="submission" date="2016-11" db="UniProtKB">
        <authorList>
            <consortium name="WormBaseParasite"/>
        </authorList>
    </citation>
    <scope>IDENTIFICATION</scope>
</reference>
<dbReference type="InterPro" id="IPR006789">
    <property type="entry name" value="ARPC5"/>
</dbReference>
<dbReference type="InterPro" id="IPR036743">
    <property type="entry name" value="ARPC5_sf"/>
</dbReference>
<dbReference type="FunFam" id="1.25.40.190:FF:000003">
    <property type="entry name" value="Actin-related protein 2/3 complex subunit 5"/>
    <property type="match status" value="1"/>
</dbReference>
<dbReference type="SUPFAM" id="SSF69103">
    <property type="entry name" value="Arp2/3 complex 16 kDa subunit ARPC5"/>
    <property type="match status" value="1"/>
</dbReference>
<dbReference type="OMA" id="LWHEKAF"/>
<evidence type="ECO:0000313" key="7">
    <source>
        <dbReference type="Proteomes" id="UP000095281"/>
    </source>
</evidence>
<comment type="subcellular location">
    <subcellularLocation>
        <location evidence="1">Cytoplasm</location>
        <location evidence="1">Cytoskeleton</location>
    </subcellularLocation>
</comment>
<dbReference type="WBParaSite" id="MhA1_Contig96.frz3.gene5">
    <property type="protein sequence ID" value="MhA1_Contig96.frz3.gene5"/>
    <property type="gene ID" value="MhA1_Contig96.frz3.gene5"/>
</dbReference>
<sequence length="160" mass="17893">MTKNVLSDTAYRKLDVDSFDLEKFEDEQSLTGAKLDGEAGSVVGPDEAQIRQLLQSNRNLDALKIVLSFNPSQIKNQALRDKVVQLAIRVLTSFKSAEMESTTKALTIDEVDLLMKYIYKGMEQQPDGQTCSSLLAWHAHAFQVCGHGGIIRIFTDMKRN</sequence>
<dbReference type="Gene3D" id="1.25.40.190">
    <property type="entry name" value="Actin-related protein 2/3 complex subunit 5"/>
    <property type="match status" value="1"/>
</dbReference>
<dbReference type="AlphaFoldDB" id="A0A1I8C1D3"/>
<comment type="function">
    <text evidence="5">Functions as a component of the Arp2/3 complex which is involved in regulation of actin polymerization and together with an activating nucleation-promoting factor (NPF) mediates the formation of branched actin networks.</text>
</comment>
<evidence type="ECO:0000256" key="2">
    <source>
        <dbReference type="ARBA" id="ARBA00006084"/>
    </source>
</evidence>
<organism evidence="7 8">
    <name type="scientific">Meloidogyne hapla</name>
    <name type="common">Root-knot nematode worm</name>
    <dbReference type="NCBI Taxonomy" id="6305"/>
    <lineage>
        <taxon>Eukaryota</taxon>
        <taxon>Metazoa</taxon>
        <taxon>Ecdysozoa</taxon>
        <taxon>Nematoda</taxon>
        <taxon>Chromadorea</taxon>
        <taxon>Rhabditida</taxon>
        <taxon>Tylenchina</taxon>
        <taxon>Tylenchomorpha</taxon>
        <taxon>Tylenchoidea</taxon>
        <taxon>Meloidogynidae</taxon>
        <taxon>Meloidogyninae</taxon>
        <taxon>Meloidogyne</taxon>
    </lineage>
</organism>
<keyword evidence="3" id="KW-0963">Cytoplasm</keyword>
<evidence type="ECO:0000256" key="4">
    <source>
        <dbReference type="ARBA" id="ARBA00023212"/>
    </source>
</evidence>
<comment type="similarity">
    <text evidence="2 6">Belongs to the ARPC5 family.</text>
</comment>
<evidence type="ECO:0000256" key="5">
    <source>
        <dbReference type="ARBA" id="ARBA00060329"/>
    </source>
</evidence>
<dbReference type="Proteomes" id="UP000095281">
    <property type="component" value="Unplaced"/>
</dbReference>
<evidence type="ECO:0000256" key="6">
    <source>
        <dbReference type="RuleBase" id="RU004301"/>
    </source>
</evidence>
<protein>
    <recommendedName>
        <fullName evidence="6">Actin-related protein 2/3 complex subunit 5</fullName>
    </recommendedName>
</protein>
<keyword evidence="4 6" id="KW-0206">Cytoskeleton</keyword>
<name>A0A1I8C1D3_MELHA</name>
<dbReference type="PIRSF" id="PIRSF039096">
    <property type="entry name" value="p16-ARC"/>
    <property type="match status" value="1"/>
</dbReference>
<dbReference type="GO" id="GO:0030833">
    <property type="term" value="P:regulation of actin filament polymerization"/>
    <property type="evidence" value="ECO:0007669"/>
    <property type="project" value="InterPro"/>
</dbReference>
<accession>A0A1I8C1D3</accession>
<evidence type="ECO:0000313" key="8">
    <source>
        <dbReference type="WBParaSite" id="MhA1_Contig96.frz3.gene5"/>
    </source>
</evidence>
<dbReference type="PANTHER" id="PTHR12644">
    <property type="entry name" value="ARP2/3 COMPLEX 16 KD SUBUNIT P16-ARC"/>
    <property type="match status" value="1"/>
</dbReference>
<dbReference type="GO" id="GO:0034314">
    <property type="term" value="P:Arp2/3 complex-mediated actin nucleation"/>
    <property type="evidence" value="ECO:0007669"/>
    <property type="project" value="InterPro"/>
</dbReference>
<keyword evidence="7" id="KW-1185">Reference proteome</keyword>
<proteinExistence type="inferred from homology"/>
<evidence type="ECO:0000256" key="3">
    <source>
        <dbReference type="ARBA" id="ARBA00022490"/>
    </source>
</evidence>
<evidence type="ECO:0000256" key="1">
    <source>
        <dbReference type="ARBA" id="ARBA00004245"/>
    </source>
</evidence>
<comment type="function">
    <text evidence="6">Functions as component of the Arp2/3 complex which is involved in regulation of actin polymerization and together with an activating nucleation-promoting factor (NPF) mediates the formation of branched actin networks. Arp2/3 complex plays a critical role in the control of cell morphogenesis via the modulation of cell polarity development.</text>
</comment>